<reference evidence="3" key="2">
    <citation type="journal article" date="2023" name="IMA Fungus">
        <title>Comparative genomic study of the Penicillium genus elucidates a diverse pangenome and 15 lateral gene transfer events.</title>
        <authorList>
            <person name="Petersen C."/>
            <person name="Sorensen T."/>
            <person name="Nielsen M.R."/>
            <person name="Sondergaard T.E."/>
            <person name="Sorensen J.L."/>
            <person name="Fitzpatrick D.A."/>
            <person name="Frisvad J.C."/>
            <person name="Nielsen K.L."/>
        </authorList>
    </citation>
    <scope>NUCLEOTIDE SEQUENCE</scope>
    <source>
        <strain evidence="3">IBT 16125</strain>
    </source>
</reference>
<feature type="domain" description="DUF7702" evidence="2">
    <location>
        <begin position="3"/>
        <end position="79"/>
    </location>
</feature>
<dbReference type="EMBL" id="JAPVEA010000002">
    <property type="protein sequence ID" value="KAJ5461111.1"/>
    <property type="molecule type" value="Genomic_DNA"/>
</dbReference>
<keyword evidence="1" id="KW-0472">Membrane</keyword>
<keyword evidence="1" id="KW-0812">Transmembrane</keyword>
<keyword evidence="4" id="KW-1185">Reference proteome</keyword>
<feature type="domain" description="DUF7702" evidence="2">
    <location>
        <begin position="119"/>
        <end position="257"/>
    </location>
</feature>
<dbReference type="AlphaFoldDB" id="A0AAD6CE17"/>
<evidence type="ECO:0000259" key="2">
    <source>
        <dbReference type="Pfam" id="PF24800"/>
    </source>
</evidence>
<dbReference type="InterPro" id="IPR056119">
    <property type="entry name" value="DUF7702"/>
</dbReference>
<sequence length="263" mass="28961">MNGVFPADLAVYLLFTPIVVYIFFAHRWTGFLPWYYLSVFCLARIIGGILGIHDSNGLPANIIQSVGLTPLILAVDGLVHEGCVVQPRFIYPIDLQADNWWSHRRVYRNPSSSRFLGWSVVIATSTVMIAAVALVITGSLHIFQGHPQSGSYTQWKVGTVLIAVTWGFQMLWSLLSLLPSRGSKGAAGYHGGTALIQGAFVALVFLGVRVIYGIVSVFTQRRDLSPIYGSLAVRVVLMFLPEVFAALTMIVVGIRTRHLRQTT</sequence>
<evidence type="ECO:0000313" key="3">
    <source>
        <dbReference type="EMBL" id="KAJ5461111.1"/>
    </source>
</evidence>
<dbReference type="PANTHER" id="PTHR42109">
    <property type="entry name" value="UNPLACED GENOMIC SCAFFOLD UM_SCAF_CONTIG_1.265, WHOLE GENOME SHOTGUN SEQUENCE"/>
    <property type="match status" value="1"/>
</dbReference>
<protein>
    <submittedName>
        <fullName evidence="3">Integral membrane protein</fullName>
    </submittedName>
</protein>
<feature type="transmembrane region" description="Helical" evidence="1">
    <location>
        <begin position="34"/>
        <end position="52"/>
    </location>
</feature>
<accession>A0AAD6CE17</accession>
<feature type="transmembrane region" description="Helical" evidence="1">
    <location>
        <begin position="231"/>
        <end position="254"/>
    </location>
</feature>
<organism evidence="3 4">
    <name type="scientific">Penicillium daleae</name>
    <dbReference type="NCBI Taxonomy" id="63821"/>
    <lineage>
        <taxon>Eukaryota</taxon>
        <taxon>Fungi</taxon>
        <taxon>Dikarya</taxon>
        <taxon>Ascomycota</taxon>
        <taxon>Pezizomycotina</taxon>
        <taxon>Eurotiomycetes</taxon>
        <taxon>Eurotiomycetidae</taxon>
        <taxon>Eurotiales</taxon>
        <taxon>Aspergillaceae</taxon>
        <taxon>Penicillium</taxon>
    </lineage>
</organism>
<dbReference type="GeneID" id="81596289"/>
<name>A0AAD6CE17_9EURO</name>
<feature type="transmembrane region" description="Helical" evidence="1">
    <location>
        <begin position="9"/>
        <end position="28"/>
    </location>
</feature>
<reference evidence="3" key="1">
    <citation type="submission" date="2022-12" db="EMBL/GenBank/DDBJ databases">
        <authorList>
            <person name="Petersen C."/>
        </authorList>
    </citation>
    <scope>NUCLEOTIDE SEQUENCE</scope>
    <source>
        <strain evidence="3">IBT 16125</strain>
    </source>
</reference>
<comment type="caution">
    <text evidence="3">The sequence shown here is derived from an EMBL/GenBank/DDBJ whole genome shotgun (WGS) entry which is preliminary data.</text>
</comment>
<dbReference type="RefSeq" id="XP_056770153.1">
    <property type="nucleotide sequence ID" value="XM_056906046.1"/>
</dbReference>
<proteinExistence type="predicted"/>
<gene>
    <name evidence="3" type="ORF">N7458_002663</name>
</gene>
<evidence type="ECO:0000313" key="4">
    <source>
        <dbReference type="Proteomes" id="UP001213681"/>
    </source>
</evidence>
<dbReference type="Proteomes" id="UP001213681">
    <property type="component" value="Unassembled WGS sequence"/>
</dbReference>
<dbReference type="PANTHER" id="PTHR42109:SF3">
    <property type="entry name" value="INTEGRAL MEMBRANE PROTEIN (AFU_ORTHOLOGUE AFUA_5G00100)"/>
    <property type="match status" value="1"/>
</dbReference>
<keyword evidence="1" id="KW-1133">Transmembrane helix</keyword>
<evidence type="ECO:0000256" key="1">
    <source>
        <dbReference type="SAM" id="Phobius"/>
    </source>
</evidence>
<feature type="transmembrane region" description="Helical" evidence="1">
    <location>
        <begin position="157"/>
        <end position="178"/>
    </location>
</feature>
<feature type="transmembrane region" description="Helical" evidence="1">
    <location>
        <begin position="115"/>
        <end position="137"/>
    </location>
</feature>
<dbReference type="Pfam" id="PF24800">
    <property type="entry name" value="DUF7702"/>
    <property type="match status" value="2"/>
</dbReference>